<evidence type="ECO:0000313" key="2">
    <source>
        <dbReference type="EMBL" id="MDB0522776.1"/>
    </source>
</evidence>
<sequence length="56" mass="5936">MAKPMRRTDSGAGAVWPTPAGGGMGDSTGKVMGRTVEVRRKPLSALGLREARLIQR</sequence>
<comment type="caution">
    <text evidence="2">The sequence shown here is derived from an EMBL/GenBank/DDBJ whole genome shotgun (WGS) entry which is preliminary data.</text>
</comment>
<evidence type="ECO:0000256" key="1">
    <source>
        <dbReference type="SAM" id="MobiDB-lite"/>
    </source>
</evidence>
<dbReference type="RefSeq" id="WP_155282220.1">
    <property type="nucleotide sequence ID" value="NZ_CDLX01000001.1"/>
</dbReference>
<reference evidence="2" key="1">
    <citation type="submission" date="2021-09" db="EMBL/GenBank/DDBJ databases">
        <title>Genomic analysis of Ralstonia spp.</title>
        <authorList>
            <person name="Aburjaile F."/>
            <person name="Ariute J.C."/>
            <person name="Pais A.K.L."/>
            <person name="Albuquerque G.M.R."/>
            <person name="Silva A.M.F."/>
            <person name="Brenig B."/>
            <person name="Azevedo V."/>
            <person name="Matiuzzi M."/>
            <person name="Ramos R."/>
            <person name="Goes-Neto A."/>
            <person name="Soares S."/>
            <person name="Iseppon A.M.B."/>
            <person name="Souza E."/>
            <person name="Gama M."/>
        </authorList>
    </citation>
    <scope>NUCLEOTIDE SEQUENCE</scope>
    <source>
        <strain evidence="2">B4</strain>
    </source>
</reference>
<evidence type="ECO:0000313" key="3">
    <source>
        <dbReference type="Proteomes" id="UP001143674"/>
    </source>
</evidence>
<proteinExistence type="predicted"/>
<organism evidence="2 3">
    <name type="scientific">Ralstonia solanacearum</name>
    <name type="common">Pseudomonas solanacearum</name>
    <dbReference type="NCBI Taxonomy" id="305"/>
    <lineage>
        <taxon>Bacteria</taxon>
        <taxon>Pseudomonadati</taxon>
        <taxon>Pseudomonadota</taxon>
        <taxon>Betaproteobacteria</taxon>
        <taxon>Burkholderiales</taxon>
        <taxon>Burkholderiaceae</taxon>
        <taxon>Ralstonia</taxon>
        <taxon>Ralstonia solanacearum species complex</taxon>
    </lineage>
</organism>
<name>A0AAE3S709_RALSL</name>
<accession>A0AAE3S709</accession>
<gene>
    <name evidence="2" type="ORF">LBW55_14320</name>
</gene>
<dbReference type="AlphaFoldDB" id="A0AAE3S709"/>
<protein>
    <submittedName>
        <fullName evidence="2">Uncharacterized protein</fullName>
    </submittedName>
</protein>
<dbReference type="EMBL" id="JAIVEX010000007">
    <property type="protein sequence ID" value="MDB0522776.1"/>
    <property type="molecule type" value="Genomic_DNA"/>
</dbReference>
<feature type="region of interest" description="Disordered" evidence="1">
    <location>
        <begin position="1"/>
        <end position="35"/>
    </location>
</feature>
<dbReference type="Proteomes" id="UP001143674">
    <property type="component" value="Unassembled WGS sequence"/>
</dbReference>